<feature type="chain" id="PRO_5044795571" description="Rhodanese domain-containing protein" evidence="1">
    <location>
        <begin position="20"/>
        <end position="151"/>
    </location>
</feature>
<dbReference type="EMBL" id="JAGEUA010000002">
    <property type="protein sequence ID" value="KAL1006532.1"/>
    <property type="molecule type" value="Genomic_DNA"/>
</dbReference>
<gene>
    <name evidence="3" type="ORF">UPYG_G00073500</name>
</gene>
<name>A0ABD0XFC2_UMBPY</name>
<dbReference type="Gene3D" id="3.40.250.10">
    <property type="entry name" value="Rhodanese-like domain"/>
    <property type="match status" value="1"/>
</dbReference>
<dbReference type="Proteomes" id="UP001557470">
    <property type="component" value="Unassembled WGS sequence"/>
</dbReference>
<evidence type="ECO:0000259" key="2">
    <source>
        <dbReference type="PROSITE" id="PS50206"/>
    </source>
</evidence>
<dbReference type="InterPro" id="IPR036873">
    <property type="entry name" value="Rhodanese-like_dom_sf"/>
</dbReference>
<dbReference type="Pfam" id="PF00581">
    <property type="entry name" value="Rhodanese"/>
    <property type="match status" value="1"/>
</dbReference>
<feature type="signal peptide" evidence="1">
    <location>
        <begin position="1"/>
        <end position="19"/>
    </location>
</feature>
<dbReference type="AlphaFoldDB" id="A0ABD0XFC2"/>
<dbReference type="SMART" id="SM00450">
    <property type="entry name" value="RHOD"/>
    <property type="match status" value="1"/>
</dbReference>
<dbReference type="InterPro" id="IPR001763">
    <property type="entry name" value="Rhodanese-like_dom"/>
</dbReference>
<dbReference type="SUPFAM" id="SSF52821">
    <property type="entry name" value="Rhodanese/Cell cycle control phosphatase"/>
    <property type="match status" value="1"/>
</dbReference>
<evidence type="ECO:0000313" key="4">
    <source>
        <dbReference type="Proteomes" id="UP001557470"/>
    </source>
</evidence>
<evidence type="ECO:0000313" key="3">
    <source>
        <dbReference type="EMBL" id="KAL1006532.1"/>
    </source>
</evidence>
<evidence type="ECO:0000256" key="1">
    <source>
        <dbReference type="SAM" id="SignalP"/>
    </source>
</evidence>
<dbReference type="PANTHER" id="PTHR44086:SF4">
    <property type="entry name" value="THIOSULFATE SULFURTRANSFERASE_RHODANESE-LIKE DOMAIN-CONTAINING PROTEIN 1-RELATED"/>
    <property type="match status" value="1"/>
</dbReference>
<keyword evidence="4" id="KW-1185">Reference proteome</keyword>
<accession>A0ABD0XFC2</accession>
<comment type="caution">
    <text evidence="3">The sequence shown here is derived from an EMBL/GenBank/DDBJ whole genome shotgun (WGS) entry which is preliminary data.</text>
</comment>
<protein>
    <recommendedName>
        <fullName evidence="2">Rhodanese domain-containing protein</fullName>
    </recommendedName>
</protein>
<dbReference type="PROSITE" id="PS50206">
    <property type="entry name" value="RHODANESE_3"/>
    <property type="match status" value="1"/>
</dbReference>
<feature type="domain" description="Rhodanese" evidence="2">
    <location>
        <begin position="60"/>
        <end position="151"/>
    </location>
</feature>
<sequence>MVSSLLLGRIFLTVANTSSRIPLGPRSQWCDFTTSTARWSDSSPKPDAVVSYEELKNMLSCHNVQLFDVRNPDEFMSGQIPDAINIPLGQLEESLKLSPEHFQQQFSRQAPGKDDDNMVFHCQRGNRSLKALAIASTAGFQQGSTLQGWVH</sequence>
<dbReference type="PANTHER" id="PTHR44086">
    <property type="entry name" value="THIOSULFATE SULFURTRANSFERASE RDL2, MITOCHONDRIAL-RELATED"/>
    <property type="match status" value="1"/>
</dbReference>
<reference evidence="3 4" key="1">
    <citation type="submission" date="2024-06" db="EMBL/GenBank/DDBJ databases">
        <authorList>
            <person name="Pan Q."/>
            <person name="Wen M."/>
            <person name="Jouanno E."/>
            <person name="Zahm M."/>
            <person name="Klopp C."/>
            <person name="Cabau C."/>
            <person name="Louis A."/>
            <person name="Berthelot C."/>
            <person name="Parey E."/>
            <person name="Roest Crollius H."/>
            <person name="Montfort J."/>
            <person name="Robinson-Rechavi M."/>
            <person name="Bouchez O."/>
            <person name="Lampietro C."/>
            <person name="Lopez Roques C."/>
            <person name="Donnadieu C."/>
            <person name="Postlethwait J."/>
            <person name="Bobe J."/>
            <person name="Verreycken H."/>
            <person name="Guiguen Y."/>
        </authorList>
    </citation>
    <scope>NUCLEOTIDE SEQUENCE [LARGE SCALE GENOMIC DNA]</scope>
    <source>
        <strain evidence="3">Up_M1</strain>
        <tissue evidence="3">Testis</tissue>
    </source>
</reference>
<keyword evidence="1" id="KW-0732">Signal</keyword>
<organism evidence="3 4">
    <name type="scientific">Umbra pygmaea</name>
    <name type="common">Eastern mudminnow</name>
    <dbReference type="NCBI Taxonomy" id="75934"/>
    <lineage>
        <taxon>Eukaryota</taxon>
        <taxon>Metazoa</taxon>
        <taxon>Chordata</taxon>
        <taxon>Craniata</taxon>
        <taxon>Vertebrata</taxon>
        <taxon>Euteleostomi</taxon>
        <taxon>Actinopterygii</taxon>
        <taxon>Neopterygii</taxon>
        <taxon>Teleostei</taxon>
        <taxon>Protacanthopterygii</taxon>
        <taxon>Esociformes</taxon>
        <taxon>Umbridae</taxon>
        <taxon>Umbra</taxon>
    </lineage>
</organism>
<proteinExistence type="predicted"/>